<feature type="compositionally biased region" description="Low complexity" evidence="1">
    <location>
        <begin position="16"/>
        <end position="30"/>
    </location>
</feature>
<feature type="region of interest" description="Disordered" evidence="1">
    <location>
        <begin position="1"/>
        <end position="30"/>
    </location>
</feature>
<feature type="transmembrane region" description="Helical" evidence="2">
    <location>
        <begin position="30"/>
        <end position="51"/>
    </location>
</feature>
<accession>A0A0E1WXH5</accession>
<dbReference type="AlphaFoldDB" id="A0A0E1WXH5"/>
<proteinExistence type="predicted"/>
<sequence>MMNQNNPSPKKAVTLSGDQSSGGDSAGSTLTPMLIGGLVLVIIGGIAVMMFV</sequence>
<dbReference type="GeneID" id="93014937"/>
<organism evidence="3">
    <name type="scientific">Brucella pinnipedialis M292/94/1</name>
    <dbReference type="NCBI Taxonomy" id="520462"/>
    <lineage>
        <taxon>Bacteria</taxon>
        <taxon>Pseudomonadati</taxon>
        <taxon>Pseudomonadota</taxon>
        <taxon>Alphaproteobacteria</taxon>
        <taxon>Hyphomicrobiales</taxon>
        <taxon>Brucellaceae</taxon>
        <taxon>Brucella/Ochrobactrum group</taxon>
        <taxon>Brucella</taxon>
    </lineage>
</organism>
<dbReference type="RefSeq" id="WP_002968546.1">
    <property type="nucleotide sequence ID" value="NZ_EQ999534.1"/>
</dbReference>
<reference evidence="3" key="1">
    <citation type="submission" date="2009-01" db="EMBL/GenBank/DDBJ databases">
        <title>The Genome Sequence of Brucella pinnipedialis M292/94/1.</title>
        <authorList>
            <consortium name="The Broad Institute Genome Sequencing Platform"/>
            <person name="Ward D."/>
            <person name="Young S.K."/>
            <person name="Kodira C.D."/>
            <person name="Zeng Q."/>
            <person name="Koehrsen M."/>
            <person name="Alvarado L."/>
            <person name="Berlin A."/>
            <person name="Borenstein D."/>
            <person name="Chen Z."/>
            <person name="Engels R."/>
            <person name="Freedman E."/>
            <person name="Gellesch M."/>
            <person name="Goldberg J."/>
            <person name="Griggs A."/>
            <person name="Gujja S."/>
            <person name="Heiman D."/>
            <person name="Hepburn T."/>
            <person name="Howarth C."/>
            <person name="Jen D."/>
            <person name="Larson L."/>
            <person name="Lewis B."/>
            <person name="Mehta T."/>
            <person name="Park D."/>
            <person name="Pearson M."/>
            <person name="Roberts A."/>
            <person name="Saif S."/>
            <person name="Shea T."/>
            <person name="Shenoy N."/>
            <person name="Sisk P."/>
            <person name="Stolte C."/>
            <person name="Sykes S."/>
            <person name="Walk T."/>
            <person name="White J."/>
            <person name="Yandava C."/>
            <person name="Whatmore A.M."/>
            <person name="Perrett L.L."/>
            <person name="O'Callaghan D."/>
            <person name="Nusbaum C."/>
            <person name="Galagan J."/>
            <person name="Birren B."/>
        </authorList>
    </citation>
    <scope>NUCLEOTIDE SEQUENCE [LARGE SCALE GENOMIC DNA]</scope>
    <source>
        <strain evidence="3">M292/94/1</strain>
    </source>
</reference>
<evidence type="ECO:0000313" key="3">
    <source>
        <dbReference type="EMBL" id="EEZ28699.1"/>
    </source>
</evidence>
<dbReference type="EMBL" id="EQ999534">
    <property type="protein sequence ID" value="EEZ28699.1"/>
    <property type="molecule type" value="Genomic_DNA"/>
</dbReference>
<keyword evidence="2" id="KW-0812">Transmembrane</keyword>
<evidence type="ECO:0000256" key="1">
    <source>
        <dbReference type="SAM" id="MobiDB-lite"/>
    </source>
</evidence>
<keyword evidence="2" id="KW-0472">Membrane</keyword>
<evidence type="ECO:0000256" key="2">
    <source>
        <dbReference type="SAM" id="Phobius"/>
    </source>
</evidence>
<dbReference type="Proteomes" id="UP000004659">
    <property type="component" value="Unassembled WGS sequence"/>
</dbReference>
<dbReference type="HOGENOM" id="CLU_3077508_0_0_5"/>
<name>A0A0E1WXH5_9HYPH</name>
<gene>
    <name evidence="3" type="ORF">BALG_02052</name>
</gene>
<keyword evidence="2" id="KW-1133">Transmembrane helix</keyword>
<protein>
    <submittedName>
        <fullName evidence="3">Uncharacterized protein</fullName>
    </submittedName>
</protein>